<dbReference type="Pfam" id="PF07884">
    <property type="entry name" value="VKOR"/>
    <property type="match status" value="1"/>
</dbReference>
<feature type="transmembrane region" description="Helical" evidence="11">
    <location>
        <begin position="225"/>
        <end position="249"/>
    </location>
</feature>
<comment type="caution">
    <text evidence="13">The sequence shown here is derived from an EMBL/GenBank/DDBJ whole genome shotgun (WGS) entry which is preliminary data.</text>
</comment>
<feature type="region of interest" description="Disordered" evidence="10">
    <location>
        <begin position="1"/>
        <end position="48"/>
    </location>
</feature>
<sequence length="256" mass="26883">MTDDRPGRGSGLGSSHQGAWPSSAGAASSKPLSATGRPGRPRAVRADADPGLASARAGVADAADDRRLAWGLLVGAALGLVASAVLLVERLRLAEDPTYVPSCSLNPVLSCGSVMASSQASLLGFPNPVLGVGLFPIVVTTAVVLLTGARLPRWYWLGLQLGVTAALALVGWLVFQSVYRIGALCPYCMVVWAVVVPMFWYLTLRNAKSGVFGARLARSPALRVVQAWHAPILLLVVLGVLALVGVRFWSYWSTLV</sequence>
<proteinExistence type="inferred from homology"/>
<organism evidence="13 14">
    <name type="scientific">Nocardioides abyssi</name>
    <dbReference type="NCBI Taxonomy" id="3058370"/>
    <lineage>
        <taxon>Bacteria</taxon>
        <taxon>Bacillati</taxon>
        <taxon>Actinomycetota</taxon>
        <taxon>Actinomycetes</taxon>
        <taxon>Propionibacteriales</taxon>
        <taxon>Nocardioidaceae</taxon>
        <taxon>Nocardioides</taxon>
    </lineage>
</organism>
<evidence type="ECO:0000256" key="7">
    <source>
        <dbReference type="ARBA" id="ARBA00023136"/>
    </source>
</evidence>
<dbReference type="Proteomes" id="UP001168537">
    <property type="component" value="Unassembled WGS sequence"/>
</dbReference>
<dbReference type="InterPro" id="IPR012932">
    <property type="entry name" value="VKOR"/>
</dbReference>
<comment type="subcellular location">
    <subcellularLocation>
        <location evidence="1">Membrane</location>
        <topology evidence="1">Multi-pass membrane protein</topology>
    </subcellularLocation>
</comment>
<evidence type="ECO:0000256" key="1">
    <source>
        <dbReference type="ARBA" id="ARBA00004141"/>
    </source>
</evidence>
<keyword evidence="4" id="KW-0874">Quinone</keyword>
<evidence type="ECO:0000256" key="8">
    <source>
        <dbReference type="ARBA" id="ARBA00023157"/>
    </source>
</evidence>
<accession>A0ABT8EUT0</accession>
<evidence type="ECO:0000256" key="5">
    <source>
        <dbReference type="ARBA" id="ARBA00022989"/>
    </source>
</evidence>
<comment type="similarity">
    <text evidence="2">Belongs to the VKOR family.</text>
</comment>
<dbReference type="Gene3D" id="1.20.1440.130">
    <property type="entry name" value="VKOR domain"/>
    <property type="match status" value="1"/>
</dbReference>
<evidence type="ECO:0000256" key="10">
    <source>
        <dbReference type="SAM" id="MobiDB-lite"/>
    </source>
</evidence>
<dbReference type="EMBL" id="JAUHJR010000004">
    <property type="protein sequence ID" value="MDN4161920.1"/>
    <property type="molecule type" value="Genomic_DNA"/>
</dbReference>
<keyword evidence="6" id="KW-0560">Oxidoreductase</keyword>
<keyword evidence="14" id="KW-1185">Reference proteome</keyword>
<name>A0ABT8EUT0_9ACTN</name>
<feature type="transmembrane region" description="Helical" evidence="11">
    <location>
        <begin position="181"/>
        <end position="204"/>
    </location>
</feature>
<feature type="transmembrane region" description="Helical" evidence="11">
    <location>
        <begin position="68"/>
        <end position="88"/>
    </location>
</feature>
<protein>
    <submittedName>
        <fullName evidence="13">Vitamin K epoxide reductase family protein</fullName>
    </submittedName>
</protein>
<dbReference type="InterPro" id="IPR038354">
    <property type="entry name" value="VKOR_sf"/>
</dbReference>
<evidence type="ECO:0000256" key="11">
    <source>
        <dbReference type="SAM" id="Phobius"/>
    </source>
</evidence>
<keyword evidence="3 11" id="KW-0812">Transmembrane</keyword>
<dbReference type="InterPro" id="IPR041714">
    <property type="entry name" value="VKOR_Actinobacteria"/>
</dbReference>
<keyword evidence="9" id="KW-0676">Redox-active center</keyword>
<evidence type="ECO:0000256" key="2">
    <source>
        <dbReference type="ARBA" id="ARBA00006214"/>
    </source>
</evidence>
<evidence type="ECO:0000256" key="3">
    <source>
        <dbReference type="ARBA" id="ARBA00022692"/>
    </source>
</evidence>
<feature type="compositionally biased region" description="Low complexity" evidence="10">
    <location>
        <begin position="18"/>
        <end position="34"/>
    </location>
</feature>
<dbReference type="SMART" id="SM00756">
    <property type="entry name" value="VKc"/>
    <property type="match status" value="1"/>
</dbReference>
<evidence type="ECO:0000256" key="9">
    <source>
        <dbReference type="ARBA" id="ARBA00023284"/>
    </source>
</evidence>
<feature type="transmembrane region" description="Helical" evidence="11">
    <location>
        <begin position="154"/>
        <end position="175"/>
    </location>
</feature>
<dbReference type="CDD" id="cd12922">
    <property type="entry name" value="VKOR_5"/>
    <property type="match status" value="1"/>
</dbReference>
<feature type="transmembrane region" description="Helical" evidence="11">
    <location>
        <begin position="129"/>
        <end position="147"/>
    </location>
</feature>
<evidence type="ECO:0000313" key="14">
    <source>
        <dbReference type="Proteomes" id="UP001168537"/>
    </source>
</evidence>
<keyword evidence="8" id="KW-1015">Disulfide bond</keyword>
<keyword evidence="5 11" id="KW-1133">Transmembrane helix</keyword>
<evidence type="ECO:0000256" key="4">
    <source>
        <dbReference type="ARBA" id="ARBA00022719"/>
    </source>
</evidence>
<keyword evidence="7 11" id="KW-0472">Membrane</keyword>
<evidence type="ECO:0000313" key="13">
    <source>
        <dbReference type="EMBL" id="MDN4161920.1"/>
    </source>
</evidence>
<dbReference type="RefSeq" id="WP_300960876.1">
    <property type="nucleotide sequence ID" value="NZ_JAUHJR010000004.1"/>
</dbReference>
<gene>
    <name evidence="13" type="ORF">QWY29_11210</name>
</gene>
<reference evidence="13" key="1">
    <citation type="submission" date="2023-06" db="EMBL/GenBank/DDBJ databases">
        <title>Draft genome sequence of Nocardioides sp. SOB72.</title>
        <authorList>
            <person name="Zhang G."/>
        </authorList>
    </citation>
    <scope>NUCLEOTIDE SEQUENCE</scope>
    <source>
        <strain evidence="13">SOB72</strain>
    </source>
</reference>
<feature type="domain" description="Vitamin K epoxide reductase" evidence="12">
    <location>
        <begin position="65"/>
        <end position="206"/>
    </location>
</feature>
<evidence type="ECO:0000259" key="12">
    <source>
        <dbReference type="SMART" id="SM00756"/>
    </source>
</evidence>
<evidence type="ECO:0000256" key="6">
    <source>
        <dbReference type="ARBA" id="ARBA00023002"/>
    </source>
</evidence>